<evidence type="ECO:0000256" key="1">
    <source>
        <dbReference type="ARBA" id="ARBA00004127"/>
    </source>
</evidence>
<proteinExistence type="predicted"/>
<evidence type="ECO:0000256" key="4">
    <source>
        <dbReference type="ARBA" id="ARBA00022692"/>
    </source>
</evidence>
<dbReference type="PANTHER" id="PTHR10778">
    <property type="entry name" value="SOLUTE CARRIER FAMILY 35 MEMBER B"/>
    <property type="match status" value="1"/>
</dbReference>
<keyword evidence="5 8" id="KW-1133">Transmembrane helix</keyword>
<dbReference type="InterPro" id="IPR037185">
    <property type="entry name" value="EmrE-like"/>
</dbReference>
<keyword evidence="4 8" id="KW-0812">Transmembrane</keyword>
<dbReference type="GO" id="GO:0005462">
    <property type="term" value="F:UDP-N-acetylglucosamine transmembrane transporter activity"/>
    <property type="evidence" value="ECO:0007669"/>
    <property type="project" value="TreeGrafter"/>
</dbReference>
<dbReference type="Proteomes" id="UP000184267">
    <property type="component" value="Unassembled WGS sequence"/>
</dbReference>
<gene>
    <name evidence="9" type="ORF">TRAPUB_13684</name>
</gene>
<evidence type="ECO:0000256" key="3">
    <source>
        <dbReference type="ARBA" id="ARBA00022597"/>
    </source>
</evidence>
<feature type="transmembrane region" description="Helical" evidence="8">
    <location>
        <begin position="224"/>
        <end position="242"/>
    </location>
</feature>
<name>A0A1M2VQC8_TRAPU</name>
<reference evidence="9 10" key="1">
    <citation type="submission" date="2016-10" db="EMBL/GenBank/DDBJ databases">
        <title>Genome sequence of the basidiomycete white-rot fungus Trametes pubescens.</title>
        <authorList>
            <person name="Makela M.R."/>
            <person name="Granchi Z."/>
            <person name="Peng M."/>
            <person name="De Vries R.P."/>
            <person name="Grigoriev I."/>
            <person name="Riley R."/>
            <person name="Hilden K."/>
        </authorList>
    </citation>
    <scope>NUCLEOTIDE SEQUENCE [LARGE SCALE GENOMIC DNA]</scope>
    <source>
        <strain evidence="9 10">FBCC735</strain>
    </source>
</reference>
<accession>A0A1M2VQC8</accession>
<evidence type="ECO:0000256" key="5">
    <source>
        <dbReference type="ARBA" id="ARBA00022989"/>
    </source>
</evidence>
<dbReference type="PANTHER" id="PTHR10778:SF4">
    <property type="entry name" value="NUCLEOTIDE SUGAR TRANSPORTER SLC35B4"/>
    <property type="match status" value="1"/>
</dbReference>
<keyword evidence="3" id="KW-0762">Sugar transport</keyword>
<organism evidence="9 10">
    <name type="scientific">Trametes pubescens</name>
    <name type="common">White-rot fungus</name>
    <dbReference type="NCBI Taxonomy" id="154538"/>
    <lineage>
        <taxon>Eukaryota</taxon>
        <taxon>Fungi</taxon>
        <taxon>Dikarya</taxon>
        <taxon>Basidiomycota</taxon>
        <taxon>Agaricomycotina</taxon>
        <taxon>Agaricomycetes</taxon>
        <taxon>Polyporales</taxon>
        <taxon>Polyporaceae</taxon>
        <taxon>Trametes</taxon>
    </lineage>
</organism>
<comment type="subcellular location">
    <subcellularLocation>
        <location evidence="1">Endomembrane system</location>
        <topology evidence="1">Multi-pass membrane protein</topology>
    </subcellularLocation>
</comment>
<keyword evidence="10" id="KW-1185">Reference proteome</keyword>
<dbReference type="GO" id="GO:0000139">
    <property type="term" value="C:Golgi membrane"/>
    <property type="evidence" value="ECO:0007669"/>
    <property type="project" value="TreeGrafter"/>
</dbReference>
<keyword evidence="2" id="KW-0813">Transport</keyword>
<comment type="caution">
    <text evidence="9">The sequence shown here is derived from an EMBL/GenBank/DDBJ whole genome shotgun (WGS) entry which is preliminary data.</text>
</comment>
<dbReference type="SUPFAM" id="SSF103481">
    <property type="entry name" value="Multidrug resistance efflux transporter EmrE"/>
    <property type="match status" value="1"/>
</dbReference>
<dbReference type="EMBL" id="MNAD01000876">
    <property type="protein sequence ID" value="OJT09814.1"/>
    <property type="molecule type" value="Genomic_DNA"/>
</dbReference>
<evidence type="ECO:0000256" key="8">
    <source>
        <dbReference type="SAM" id="Phobius"/>
    </source>
</evidence>
<sequence>MPARKRSAKSNALARELNTNGAPERALSTNGTSDLTKGKGKGKDARAQSQTAVSKAVALSLVDYTLVLSLVFGGCCANVWSYEQLLKMDAHIGTTLTFSQMLFITVQSLPTFLTLPKGSVIPRLRPRQVPLRDWAVQVLVLASGSLLNNWVFAYSVPLTVQIVFRSAGLAVSMLLGHFVLKKRYSLAQMAAVAFVSAGVVLATLSRPPAPKTAGNPTDIGRYTIGVAMLTVSLMLTGVLGVLQERTYTKYGPHWKEGVFYTHCLSLPIFLFFIPDLKRGFGGLADPSTLSAASLERLGALSGAVPYVILGANMLTQLACVSGVNQLTSHVSSVSTNLVLTTRKALSLCFSVWWFGNGWNAQLGAGAGMVFLGSLLYTLASSAPLATKAAPPTQPSVPAKRKGAKAKAQ</sequence>
<feature type="region of interest" description="Disordered" evidence="7">
    <location>
        <begin position="1"/>
        <end position="47"/>
    </location>
</feature>
<feature type="transmembrane region" description="Helical" evidence="8">
    <location>
        <begin position="187"/>
        <end position="204"/>
    </location>
</feature>
<feature type="transmembrane region" description="Helical" evidence="8">
    <location>
        <begin position="56"/>
        <end position="80"/>
    </location>
</feature>
<protein>
    <submittedName>
        <fullName evidence="9">UDP-xylose and UDP-N-acetylglucosamine transporter</fullName>
    </submittedName>
</protein>
<dbReference type="AlphaFoldDB" id="A0A1M2VQC8"/>
<dbReference type="Pfam" id="PF08449">
    <property type="entry name" value="UAA"/>
    <property type="match status" value="1"/>
</dbReference>
<dbReference type="OMA" id="GPCWKEG"/>
<feature type="transmembrane region" description="Helical" evidence="8">
    <location>
        <begin position="162"/>
        <end position="180"/>
    </location>
</feature>
<evidence type="ECO:0000256" key="2">
    <source>
        <dbReference type="ARBA" id="ARBA00022448"/>
    </source>
</evidence>
<dbReference type="InterPro" id="IPR013657">
    <property type="entry name" value="SCL35B1-4/HUT1"/>
</dbReference>
<evidence type="ECO:0000313" key="9">
    <source>
        <dbReference type="EMBL" id="OJT09814.1"/>
    </source>
</evidence>
<evidence type="ECO:0000256" key="7">
    <source>
        <dbReference type="SAM" id="MobiDB-lite"/>
    </source>
</evidence>
<dbReference type="OrthoDB" id="999962at2759"/>
<dbReference type="GO" id="GO:0005464">
    <property type="term" value="F:UDP-xylose transmembrane transporter activity"/>
    <property type="evidence" value="ECO:0007669"/>
    <property type="project" value="TreeGrafter"/>
</dbReference>
<feature type="compositionally biased region" description="Basic residues" evidence="7">
    <location>
        <begin position="398"/>
        <end position="408"/>
    </location>
</feature>
<evidence type="ECO:0000313" key="10">
    <source>
        <dbReference type="Proteomes" id="UP000184267"/>
    </source>
</evidence>
<keyword evidence="6 8" id="KW-0472">Membrane</keyword>
<feature type="compositionally biased region" description="Polar residues" evidence="7">
    <location>
        <begin position="17"/>
        <end position="35"/>
    </location>
</feature>
<feature type="transmembrane region" description="Helical" evidence="8">
    <location>
        <begin position="134"/>
        <end position="156"/>
    </location>
</feature>
<feature type="transmembrane region" description="Helical" evidence="8">
    <location>
        <begin position="92"/>
        <end position="113"/>
    </location>
</feature>
<evidence type="ECO:0000256" key="6">
    <source>
        <dbReference type="ARBA" id="ARBA00023136"/>
    </source>
</evidence>
<feature type="region of interest" description="Disordered" evidence="7">
    <location>
        <begin position="386"/>
        <end position="408"/>
    </location>
</feature>
<dbReference type="GO" id="GO:0005789">
    <property type="term" value="C:endoplasmic reticulum membrane"/>
    <property type="evidence" value="ECO:0007669"/>
    <property type="project" value="TreeGrafter"/>
</dbReference>